<dbReference type="Gene3D" id="1.20.1280.50">
    <property type="match status" value="1"/>
</dbReference>
<keyword evidence="5" id="KW-1185">Reference proteome</keyword>
<feature type="signal peptide" evidence="2">
    <location>
        <begin position="1"/>
        <end position="17"/>
    </location>
</feature>
<dbReference type="GO" id="GO:0019005">
    <property type="term" value="C:SCF ubiquitin ligase complex"/>
    <property type="evidence" value="ECO:0007669"/>
    <property type="project" value="TreeGrafter"/>
</dbReference>
<dbReference type="GO" id="GO:0016567">
    <property type="term" value="P:protein ubiquitination"/>
    <property type="evidence" value="ECO:0007669"/>
    <property type="project" value="UniProtKB-UniPathway"/>
</dbReference>
<dbReference type="HOGENOM" id="CLU_326766_0_0_1"/>
<feature type="chain" id="PRO_5004833218" description="F-box domain-containing protein" evidence="2">
    <location>
        <begin position="18"/>
        <end position="936"/>
    </location>
</feature>
<sequence length="936" mass="102510">MARGASAWLSFVRLALRLPAQPPSRLARRPPHHTTDAASVNHVLKPAGSSSSPARIDQGQPVSTMQLGWRDDRSTPTHGASTGPSAIERLPNEVLIDIFSYLDAAALAHVAATCSLIRQVALHDGLWKPFVARAIHTLSPPVRGPAIHPLESTLPLWHPDYGMQADTIHPPSWPIAAEFVRQPAGANGTGDTDDQAQLDLSLFKGAASLHEVYVRFIRPTESLLGWWASDLPSYGMVVRVVLDMHFTFTDYHAVGHRAAAARSEAIQIDAESPRGPPRRQSPSIVCQRIYPTNRLQGLDSDMARWSDVVGFPMPSSSAVIGQGTILRRSLTQIRTDLCEPGIRTEDLWHYSWNDARLGLAPPTTPASTQSQASAEKSDADVCDVRAHISSESWLRSVDPRGASRALHRARLGGQLHDSDDELLFEDEAEEIDRVMQHAAGDDALFRFAFERQEDYDPARITLRRRLVGPIERTVVGGMDYRSYRLSDAVATRSADSNEGRVRVRLTPCQPYWDVQMRNAVFLAANSRPPPPVSFPPPALLPAIRAVEWSTLANVQIGMSGIWERMDPQRRWLIQGERLAIDSITMAPPPPYRPGPTDDYACDELPRFFPIQSPHRISGLTPPALRQPTVEPEVAVPASLSSFGPDPARVPASTPDGAEYDHVAPSPSQDPAHAEFDWSLMEGLYSMTYGPHGVELLYIRARTLGAHDFEHDPALPEWPSEPLLSSDDMYEQTRISRAAARPGARVLEAVKVLGDPNIPRGQITWRAFIDDPGRSAVPWRPPPKGFRKHTPWPLRPPLGAEERSPGLVLPAHGRVAGEGFVGPGWATALACVSSVDEIQIWWQPMYKISVANRLVAMRHASAAGVGFGPAGFDGQIDANSYRDTHAGVQIGRKRRSEPGQAVAVSAMTLVAPRCVVRTIIVAVLVPTGRYDACASSL</sequence>
<evidence type="ECO:0000259" key="3">
    <source>
        <dbReference type="PROSITE" id="PS50181"/>
    </source>
</evidence>
<dbReference type="Pfam" id="PF12937">
    <property type="entry name" value="F-box-like"/>
    <property type="match status" value="1"/>
</dbReference>
<dbReference type="UniPathway" id="UPA00143"/>
<dbReference type="PROSITE" id="PS50181">
    <property type="entry name" value="FBOX"/>
    <property type="match status" value="1"/>
</dbReference>
<dbReference type="InterPro" id="IPR001810">
    <property type="entry name" value="F-box_dom"/>
</dbReference>
<evidence type="ECO:0000256" key="1">
    <source>
        <dbReference type="SAM" id="MobiDB-lite"/>
    </source>
</evidence>
<name>W3VM83_MOEAP</name>
<evidence type="ECO:0000313" key="5">
    <source>
        <dbReference type="Proteomes" id="UP000019462"/>
    </source>
</evidence>
<dbReference type="AlphaFoldDB" id="W3VM83"/>
<dbReference type="SMART" id="SM00256">
    <property type="entry name" value="FBOX"/>
    <property type="match status" value="1"/>
</dbReference>
<dbReference type="InterPro" id="IPR036047">
    <property type="entry name" value="F-box-like_dom_sf"/>
</dbReference>
<accession>W3VM83</accession>
<feature type="region of interest" description="Disordered" evidence="1">
    <location>
        <begin position="23"/>
        <end position="86"/>
    </location>
</feature>
<protein>
    <recommendedName>
        <fullName evidence="3">F-box domain-containing protein</fullName>
    </recommendedName>
</protein>
<proteinExistence type="predicted"/>
<organism evidence="4 5">
    <name type="scientific">Moesziomyces aphidis</name>
    <name type="common">Pseudozyma aphidis</name>
    <dbReference type="NCBI Taxonomy" id="84754"/>
    <lineage>
        <taxon>Eukaryota</taxon>
        <taxon>Fungi</taxon>
        <taxon>Dikarya</taxon>
        <taxon>Basidiomycota</taxon>
        <taxon>Ustilaginomycotina</taxon>
        <taxon>Ustilaginomycetes</taxon>
        <taxon>Ustilaginales</taxon>
        <taxon>Ustilaginaceae</taxon>
        <taxon>Moesziomyces</taxon>
    </lineage>
</organism>
<comment type="caution">
    <text evidence="4">The sequence shown here is derived from an EMBL/GenBank/DDBJ whole genome shotgun (WGS) entry which is preliminary data.</text>
</comment>
<dbReference type="GO" id="GO:0031146">
    <property type="term" value="P:SCF-dependent proteasomal ubiquitin-dependent protein catabolic process"/>
    <property type="evidence" value="ECO:0007669"/>
    <property type="project" value="TreeGrafter"/>
</dbReference>
<gene>
    <name evidence="4" type="ORF">PaG_03266</name>
</gene>
<dbReference type="Proteomes" id="UP000019462">
    <property type="component" value="Unassembled WGS sequence"/>
</dbReference>
<dbReference type="PANTHER" id="PTHR12874:SF9">
    <property type="entry name" value="F-BOX ONLY PROTEIN 48"/>
    <property type="match status" value="1"/>
</dbReference>
<dbReference type="PANTHER" id="PTHR12874">
    <property type="entry name" value="F-BOX ONLY PROTEIN 48-RELATED"/>
    <property type="match status" value="1"/>
</dbReference>
<feature type="domain" description="F-box" evidence="3">
    <location>
        <begin position="84"/>
        <end position="130"/>
    </location>
</feature>
<dbReference type="OrthoDB" id="722566at2759"/>
<evidence type="ECO:0000256" key="2">
    <source>
        <dbReference type="SAM" id="SignalP"/>
    </source>
</evidence>
<dbReference type="Pfam" id="PF12014">
    <property type="entry name" value="Cyclin_D1_bind"/>
    <property type="match status" value="1"/>
</dbReference>
<dbReference type="EMBL" id="AWNI01000010">
    <property type="protein sequence ID" value="ETS62625.1"/>
    <property type="molecule type" value="Genomic_DNA"/>
</dbReference>
<keyword evidence="2" id="KW-0732">Signal</keyword>
<dbReference type="GO" id="GO:0005737">
    <property type="term" value="C:cytoplasm"/>
    <property type="evidence" value="ECO:0007669"/>
    <property type="project" value="TreeGrafter"/>
</dbReference>
<evidence type="ECO:0000313" key="4">
    <source>
        <dbReference type="EMBL" id="ETS62625.1"/>
    </source>
</evidence>
<reference evidence="4 5" key="1">
    <citation type="journal article" date="2014" name="Genome Announc.">
        <title>Genome sequence of the basidiomycetous fungus Pseudozyma aphidis DSM70725, an efficient producer of biosurfactant mannosylerythritol lipids.</title>
        <authorList>
            <person name="Lorenz S."/>
            <person name="Guenther M."/>
            <person name="Grumaz C."/>
            <person name="Rupp S."/>
            <person name="Zibek S."/>
            <person name="Sohn K."/>
        </authorList>
    </citation>
    <scope>NUCLEOTIDE SEQUENCE [LARGE SCALE GENOMIC DNA]</scope>
    <source>
        <strain evidence="5">ATCC 32657 / CBS 517.83 / DSM 70725 / JCM 10318 / NBRC 10182 / NRRL Y-7954 / St-0401</strain>
    </source>
</reference>
<dbReference type="SUPFAM" id="SSF81383">
    <property type="entry name" value="F-box domain"/>
    <property type="match status" value="1"/>
</dbReference>